<feature type="domain" description="RlpA-like protein double-psi beta-barrel" evidence="6">
    <location>
        <begin position="44"/>
        <end position="132"/>
    </location>
</feature>
<evidence type="ECO:0000313" key="7">
    <source>
        <dbReference type="EMBL" id="TQN03723.1"/>
    </source>
</evidence>
<dbReference type="GO" id="GO:0071555">
    <property type="term" value="P:cell wall organization"/>
    <property type="evidence" value="ECO:0007669"/>
    <property type="project" value="UniProtKB-KW"/>
</dbReference>
<accession>A0A543L8L9</accession>
<dbReference type="SUPFAM" id="SSF50685">
    <property type="entry name" value="Barwin-like endoglucanases"/>
    <property type="match status" value="1"/>
</dbReference>
<keyword evidence="1 3" id="KW-0456">Lyase</keyword>
<dbReference type="CDD" id="cd22268">
    <property type="entry name" value="DPBB_RlpA-like"/>
    <property type="match status" value="1"/>
</dbReference>
<evidence type="ECO:0000256" key="1">
    <source>
        <dbReference type="ARBA" id="ARBA00023239"/>
    </source>
</evidence>
<gene>
    <name evidence="3" type="primary">rlpA</name>
    <name evidence="7" type="ORF">BDD18_2422</name>
</gene>
<name>A0A543L8L9_9BURK</name>
<dbReference type="NCBIfam" id="TIGR00413">
    <property type="entry name" value="rlpA"/>
    <property type="match status" value="1"/>
</dbReference>
<evidence type="ECO:0000256" key="3">
    <source>
        <dbReference type="HAMAP-Rule" id="MF_02071"/>
    </source>
</evidence>
<dbReference type="Proteomes" id="UP000316993">
    <property type="component" value="Unassembled WGS sequence"/>
</dbReference>
<evidence type="ECO:0000256" key="5">
    <source>
        <dbReference type="SAM" id="MobiDB-lite"/>
    </source>
</evidence>
<comment type="caution">
    <text evidence="7">The sequence shown here is derived from an EMBL/GenBank/DDBJ whole genome shotgun (WGS) entry which is preliminary data.</text>
</comment>
<dbReference type="PANTHER" id="PTHR34183:SF8">
    <property type="entry name" value="ENDOLYTIC PEPTIDOGLYCAN TRANSGLYCOSYLASE RLPA-RELATED"/>
    <property type="match status" value="1"/>
</dbReference>
<feature type="region of interest" description="Disordered" evidence="5">
    <location>
        <begin position="1"/>
        <end position="46"/>
    </location>
</feature>
<evidence type="ECO:0000256" key="2">
    <source>
        <dbReference type="ARBA" id="ARBA00023316"/>
    </source>
</evidence>
<dbReference type="Gene3D" id="2.40.40.10">
    <property type="entry name" value="RlpA-like domain"/>
    <property type="match status" value="1"/>
</dbReference>
<comment type="similarity">
    <text evidence="3 4">Belongs to the RlpA family.</text>
</comment>
<dbReference type="HAMAP" id="MF_02071">
    <property type="entry name" value="RlpA"/>
    <property type="match status" value="1"/>
</dbReference>
<dbReference type="RefSeq" id="WP_420837319.1">
    <property type="nucleotide sequence ID" value="NZ_VFPV01000002.1"/>
</dbReference>
<dbReference type="EMBL" id="VFPV01000002">
    <property type="protein sequence ID" value="TQN03723.1"/>
    <property type="molecule type" value="Genomic_DNA"/>
</dbReference>
<feature type="compositionally biased region" description="Acidic residues" evidence="5">
    <location>
        <begin position="27"/>
        <end position="39"/>
    </location>
</feature>
<reference evidence="7 8" key="1">
    <citation type="submission" date="2019-06" db="EMBL/GenBank/DDBJ databases">
        <title>Genomic Encyclopedia of Archaeal and Bacterial Type Strains, Phase II (KMG-II): from individual species to whole genera.</title>
        <authorList>
            <person name="Goeker M."/>
        </authorList>
    </citation>
    <scope>NUCLEOTIDE SEQUENCE [LARGE SCALE GENOMIC DNA]</scope>
    <source>
        <strain evidence="7 8">DSM 7270</strain>
    </source>
</reference>
<comment type="function">
    <text evidence="3">Lytic transglycosylase with a strong preference for naked glycan strands that lack stem peptides.</text>
</comment>
<dbReference type="Pfam" id="PF03330">
    <property type="entry name" value="DPBB_1"/>
    <property type="match status" value="1"/>
</dbReference>
<sequence>MPDPGATPSSDAEKPLSPQRSAIDLLSSDEDEEGEEEAEVLPSETGLASWYGPGFHKRRTASGERFDMHAMTAAHRTLPFGTMVCVRSQITGRGVVVRINDRGPHAANRVVDLSRGAAIALGLHGLGLKPVDVFPLGAGEDACPPKRPD</sequence>
<dbReference type="InterPro" id="IPR012997">
    <property type="entry name" value="RplA"/>
</dbReference>
<keyword evidence="2 3" id="KW-0961">Cell wall biogenesis/degradation</keyword>
<dbReference type="EC" id="4.2.2.-" evidence="3"/>
<dbReference type="AlphaFoldDB" id="A0A543L8L9"/>
<proteinExistence type="inferred from homology"/>
<dbReference type="GO" id="GO:0008932">
    <property type="term" value="F:lytic endotransglycosylase activity"/>
    <property type="evidence" value="ECO:0007669"/>
    <property type="project" value="UniProtKB-UniRule"/>
</dbReference>
<evidence type="ECO:0000256" key="4">
    <source>
        <dbReference type="RuleBase" id="RU003495"/>
    </source>
</evidence>
<dbReference type="GO" id="GO:0000270">
    <property type="term" value="P:peptidoglycan metabolic process"/>
    <property type="evidence" value="ECO:0007669"/>
    <property type="project" value="UniProtKB-UniRule"/>
</dbReference>
<evidence type="ECO:0000259" key="6">
    <source>
        <dbReference type="Pfam" id="PF03330"/>
    </source>
</evidence>
<organism evidence="7 8">
    <name type="scientific">Acidovorax temperans</name>
    <dbReference type="NCBI Taxonomy" id="80878"/>
    <lineage>
        <taxon>Bacteria</taxon>
        <taxon>Pseudomonadati</taxon>
        <taxon>Pseudomonadota</taxon>
        <taxon>Betaproteobacteria</taxon>
        <taxon>Burkholderiales</taxon>
        <taxon>Comamonadaceae</taxon>
        <taxon>Acidovorax</taxon>
    </lineage>
</organism>
<evidence type="ECO:0000313" key="8">
    <source>
        <dbReference type="Proteomes" id="UP000316993"/>
    </source>
</evidence>
<dbReference type="PANTHER" id="PTHR34183">
    <property type="entry name" value="ENDOLYTIC PEPTIDOGLYCAN TRANSGLYCOSYLASE RLPA"/>
    <property type="match status" value="1"/>
</dbReference>
<dbReference type="InterPro" id="IPR036908">
    <property type="entry name" value="RlpA-like_sf"/>
</dbReference>
<protein>
    <recommendedName>
        <fullName evidence="3">Endolytic peptidoglycan transglycosylase RlpA</fullName>
        <ecNumber evidence="3">4.2.2.-</ecNumber>
    </recommendedName>
</protein>
<dbReference type="InterPro" id="IPR009009">
    <property type="entry name" value="RlpA-like_DPBB"/>
</dbReference>
<keyword evidence="7" id="KW-0449">Lipoprotein</keyword>
<dbReference type="InterPro" id="IPR034718">
    <property type="entry name" value="RlpA"/>
</dbReference>